<dbReference type="EMBL" id="LSSM01006990">
    <property type="protein sequence ID" value="OMJ09582.1"/>
    <property type="molecule type" value="Genomic_DNA"/>
</dbReference>
<sequence>MPVERQEDCSYGKVLVSGNELVKEAEKTYLEFFDLLLNESVFSAYIDDYDLHKFCNLNEMFEMCEDPPILLDCPLHVS</sequence>
<proteinExistence type="predicted"/>
<keyword evidence="2" id="KW-1185">Reference proteome</keyword>
<comment type="caution">
    <text evidence="1">The sequence shown here is derived from an EMBL/GenBank/DDBJ whole genome shotgun (WGS) entry which is preliminary data.</text>
</comment>
<dbReference type="AlphaFoldDB" id="A0A1R1X4N1"/>
<evidence type="ECO:0000313" key="2">
    <source>
        <dbReference type="Proteomes" id="UP000187429"/>
    </source>
</evidence>
<accession>A0A1R1X4N1</accession>
<dbReference type="Proteomes" id="UP000187429">
    <property type="component" value="Unassembled WGS sequence"/>
</dbReference>
<name>A0A1R1X4N1_9FUNG</name>
<evidence type="ECO:0000313" key="1">
    <source>
        <dbReference type="EMBL" id="OMJ09582.1"/>
    </source>
</evidence>
<protein>
    <submittedName>
        <fullName evidence="1">Uncharacterized protein</fullName>
    </submittedName>
</protein>
<reference evidence="2" key="1">
    <citation type="submission" date="2017-01" db="EMBL/GenBank/DDBJ databases">
        <authorList>
            <person name="Wang Y."/>
            <person name="White M."/>
            <person name="Kvist S."/>
            <person name="Moncalvo J.-M."/>
        </authorList>
    </citation>
    <scope>NUCLEOTIDE SEQUENCE [LARGE SCALE GENOMIC DNA]</scope>
    <source>
        <strain evidence="2">ID-206-W2</strain>
    </source>
</reference>
<gene>
    <name evidence="1" type="ORF">AYI69_g10598</name>
</gene>
<organism evidence="1 2">
    <name type="scientific">Smittium culicis</name>
    <dbReference type="NCBI Taxonomy" id="133412"/>
    <lineage>
        <taxon>Eukaryota</taxon>
        <taxon>Fungi</taxon>
        <taxon>Fungi incertae sedis</taxon>
        <taxon>Zoopagomycota</taxon>
        <taxon>Kickxellomycotina</taxon>
        <taxon>Harpellomycetes</taxon>
        <taxon>Harpellales</taxon>
        <taxon>Legeriomycetaceae</taxon>
        <taxon>Smittium</taxon>
    </lineage>
</organism>